<evidence type="ECO:0000313" key="4">
    <source>
        <dbReference type="Proteomes" id="UP000474159"/>
    </source>
</evidence>
<keyword evidence="2" id="KW-0732">Signal</keyword>
<accession>A0A6L3SNQ0</accession>
<feature type="compositionally biased region" description="Low complexity" evidence="1">
    <location>
        <begin position="32"/>
        <end position="58"/>
    </location>
</feature>
<feature type="signal peptide" evidence="2">
    <location>
        <begin position="1"/>
        <end position="20"/>
    </location>
</feature>
<name>A0A6L3SNQ0_9HYPH</name>
<keyword evidence="4" id="KW-1185">Reference proteome</keyword>
<proteinExistence type="predicted"/>
<protein>
    <submittedName>
        <fullName evidence="3">Uncharacterized protein</fullName>
    </submittedName>
</protein>
<reference evidence="3 4" key="1">
    <citation type="submission" date="2019-09" db="EMBL/GenBank/DDBJ databases">
        <title>YIM 48816 draft genome.</title>
        <authorList>
            <person name="Jiang L."/>
        </authorList>
    </citation>
    <scope>NUCLEOTIDE SEQUENCE [LARGE SCALE GENOMIC DNA]</scope>
    <source>
        <strain evidence="3 4">YIM 48816</strain>
    </source>
</reference>
<feature type="region of interest" description="Disordered" evidence="1">
    <location>
        <begin position="26"/>
        <end position="67"/>
    </location>
</feature>
<dbReference type="AlphaFoldDB" id="A0A6L3SNQ0"/>
<organism evidence="3 4">
    <name type="scientific">Methylobacterium soli</name>
    <dbReference type="NCBI Taxonomy" id="553447"/>
    <lineage>
        <taxon>Bacteria</taxon>
        <taxon>Pseudomonadati</taxon>
        <taxon>Pseudomonadota</taxon>
        <taxon>Alphaproteobacteria</taxon>
        <taxon>Hyphomicrobiales</taxon>
        <taxon>Methylobacteriaceae</taxon>
        <taxon>Methylobacterium</taxon>
    </lineage>
</organism>
<evidence type="ECO:0000256" key="2">
    <source>
        <dbReference type="SAM" id="SignalP"/>
    </source>
</evidence>
<gene>
    <name evidence="3" type="ORF">F6X53_30730</name>
</gene>
<dbReference type="Proteomes" id="UP000474159">
    <property type="component" value="Unassembled WGS sequence"/>
</dbReference>
<dbReference type="EMBL" id="VZZK01000072">
    <property type="protein sequence ID" value="KAB1069654.1"/>
    <property type="molecule type" value="Genomic_DNA"/>
</dbReference>
<feature type="chain" id="PRO_5026734128" evidence="2">
    <location>
        <begin position="21"/>
        <end position="84"/>
    </location>
</feature>
<evidence type="ECO:0000256" key="1">
    <source>
        <dbReference type="SAM" id="MobiDB-lite"/>
    </source>
</evidence>
<comment type="caution">
    <text evidence="3">The sequence shown here is derived from an EMBL/GenBank/DDBJ whole genome shotgun (WGS) entry which is preliminary data.</text>
</comment>
<sequence>MTTTLSALAGLSQACLPALAQIAVTGTGGGPHTTITAPHTSPVGQTVPPGAAAAPVVDPDARTDRQRRLDGVLGGICTGCRPDG</sequence>
<evidence type="ECO:0000313" key="3">
    <source>
        <dbReference type="EMBL" id="KAB1069654.1"/>
    </source>
</evidence>